<dbReference type="SMART" id="SM00184">
    <property type="entry name" value="RING"/>
    <property type="match status" value="1"/>
</dbReference>
<dbReference type="PANTHER" id="PTHR14155">
    <property type="entry name" value="RING FINGER DOMAIN-CONTAINING"/>
    <property type="match status" value="1"/>
</dbReference>
<evidence type="ECO:0000256" key="1">
    <source>
        <dbReference type="ARBA" id="ARBA00022723"/>
    </source>
</evidence>
<feature type="region of interest" description="Disordered" evidence="5">
    <location>
        <begin position="89"/>
        <end position="114"/>
    </location>
</feature>
<dbReference type="SUPFAM" id="SSF57850">
    <property type="entry name" value="RING/U-box"/>
    <property type="match status" value="1"/>
</dbReference>
<dbReference type="PANTHER" id="PTHR14155:SF610">
    <property type="entry name" value="OS01G0755700 PROTEIN"/>
    <property type="match status" value="1"/>
</dbReference>
<feature type="domain" description="RING-type" evidence="7">
    <location>
        <begin position="164"/>
        <end position="208"/>
    </location>
</feature>
<dbReference type="AlphaFoldDB" id="A0A7S1ZDP3"/>
<keyword evidence="6" id="KW-0812">Transmembrane</keyword>
<keyword evidence="6" id="KW-1133">Transmembrane helix</keyword>
<evidence type="ECO:0000259" key="7">
    <source>
        <dbReference type="PROSITE" id="PS50089"/>
    </source>
</evidence>
<keyword evidence="6" id="KW-0472">Membrane</keyword>
<keyword evidence="3" id="KW-0862">Zinc</keyword>
<evidence type="ECO:0000256" key="2">
    <source>
        <dbReference type="ARBA" id="ARBA00022771"/>
    </source>
</evidence>
<keyword evidence="1" id="KW-0479">Metal-binding</keyword>
<reference evidence="8" key="1">
    <citation type="submission" date="2021-01" db="EMBL/GenBank/DDBJ databases">
        <authorList>
            <person name="Corre E."/>
            <person name="Pelletier E."/>
            <person name="Niang G."/>
            <person name="Scheremetjew M."/>
            <person name="Finn R."/>
            <person name="Kale V."/>
            <person name="Holt S."/>
            <person name="Cochrane G."/>
            <person name="Meng A."/>
            <person name="Brown T."/>
            <person name="Cohen L."/>
        </authorList>
    </citation>
    <scope>NUCLEOTIDE SEQUENCE</scope>
    <source>
        <strain evidence="8">Pop2</strain>
    </source>
</reference>
<dbReference type="GO" id="GO:0008270">
    <property type="term" value="F:zinc ion binding"/>
    <property type="evidence" value="ECO:0007669"/>
    <property type="project" value="UniProtKB-KW"/>
</dbReference>
<dbReference type="InterPro" id="IPR001841">
    <property type="entry name" value="Znf_RING"/>
</dbReference>
<evidence type="ECO:0000313" key="8">
    <source>
        <dbReference type="EMBL" id="CAD9335403.1"/>
    </source>
</evidence>
<dbReference type="Pfam" id="PF13639">
    <property type="entry name" value="zf-RING_2"/>
    <property type="match status" value="1"/>
</dbReference>
<evidence type="ECO:0000256" key="3">
    <source>
        <dbReference type="ARBA" id="ARBA00022833"/>
    </source>
</evidence>
<dbReference type="PROSITE" id="PS50089">
    <property type="entry name" value="ZF_RING_2"/>
    <property type="match status" value="1"/>
</dbReference>
<proteinExistence type="predicted"/>
<evidence type="ECO:0000256" key="5">
    <source>
        <dbReference type="SAM" id="MobiDB-lite"/>
    </source>
</evidence>
<dbReference type="InterPro" id="IPR053238">
    <property type="entry name" value="RING-H2_zinc_finger"/>
</dbReference>
<sequence length="216" mass="25175">MSLLMPHWVIGMALPIYISLERGVGDKIILYITIVIPYSAHIIRITRCRSRRRRRRRACCRREGQCCINRLCLKAFICRWRNVQNEAESNTRSQVVRDTDSTDHNVRDSSEGDAARNTQIIPSTTMDQMEFGIDVSNLSTMPSIERKEYLNRNLQTEEFSARFCSICFEEYQAGDNISTSRDPQCKHIYHKSCIMEWLVQHDNCPICRRVYVVSSS</sequence>
<accession>A0A7S1ZDP3</accession>
<dbReference type="InterPro" id="IPR013083">
    <property type="entry name" value="Znf_RING/FYVE/PHD"/>
</dbReference>
<feature type="compositionally biased region" description="Basic and acidic residues" evidence="5">
    <location>
        <begin position="95"/>
        <end position="114"/>
    </location>
</feature>
<protein>
    <recommendedName>
        <fullName evidence="7">RING-type domain-containing protein</fullName>
    </recommendedName>
</protein>
<dbReference type="GO" id="GO:0016567">
    <property type="term" value="P:protein ubiquitination"/>
    <property type="evidence" value="ECO:0007669"/>
    <property type="project" value="UniProtKB-UniPathway"/>
</dbReference>
<dbReference type="Gene3D" id="3.30.40.10">
    <property type="entry name" value="Zinc/RING finger domain, C3HC4 (zinc finger)"/>
    <property type="match status" value="1"/>
</dbReference>
<evidence type="ECO:0000256" key="6">
    <source>
        <dbReference type="SAM" id="Phobius"/>
    </source>
</evidence>
<dbReference type="EMBL" id="HBGN01021559">
    <property type="protein sequence ID" value="CAD9335403.1"/>
    <property type="molecule type" value="Transcribed_RNA"/>
</dbReference>
<gene>
    <name evidence="8" type="ORF">DBRI1063_LOCUS13760</name>
</gene>
<evidence type="ECO:0000256" key="4">
    <source>
        <dbReference type="PROSITE-ProRule" id="PRU00175"/>
    </source>
</evidence>
<keyword evidence="2 4" id="KW-0863">Zinc-finger</keyword>
<feature type="transmembrane region" description="Helical" evidence="6">
    <location>
        <begin position="28"/>
        <end position="46"/>
    </location>
</feature>
<name>A0A7S1ZDP3_9STRA</name>
<dbReference type="UniPathway" id="UPA00143"/>
<organism evidence="8">
    <name type="scientific">Ditylum brightwellii</name>
    <dbReference type="NCBI Taxonomy" id="49249"/>
    <lineage>
        <taxon>Eukaryota</taxon>
        <taxon>Sar</taxon>
        <taxon>Stramenopiles</taxon>
        <taxon>Ochrophyta</taxon>
        <taxon>Bacillariophyta</taxon>
        <taxon>Mediophyceae</taxon>
        <taxon>Lithodesmiophycidae</taxon>
        <taxon>Lithodesmiales</taxon>
        <taxon>Lithodesmiaceae</taxon>
        <taxon>Ditylum</taxon>
    </lineage>
</organism>